<dbReference type="PANTHER" id="PTHR46404">
    <property type="entry name" value="DNA POLYMERASE IOTA"/>
    <property type="match status" value="1"/>
</dbReference>
<feature type="domain" description="UmuC" evidence="2">
    <location>
        <begin position="109"/>
        <end position="313"/>
    </location>
</feature>
<evidence type="ECO:0000313" key="4">
    <source>
        <dbReference type="Proteomes" id="UP001176940"/>
    </source>
</evidence>
<accession>A0ABN9KZ10</accession>
<keyword evidence="4" id="KW-1185">Reference proteome</keyword>
<protein>
    <recommendedName>
        <fullName evidence="2">UmuC domain-containing protein</fullName>
    </recommendedName>
</protein>
<dbReference type="PROSITE" id="PS50173">
    <property type="entry name" value="UMUC"/>
    <property type="match status" value="1"/>
</dbReference>
<dbReference type="InterPro" id="IPR043128">
    <property type="entry name" value="Rev_trsase/Diguanyl_cyclase"/>
</dbReference>
<gene>
    <name evidence="3" type="ORF">RIMI_LOCUS2920106</name>
</gene>
<dbReference type="SUPFAM" id="SSF56672">
    <property type="entry name" value="DNA/RNA polymerases"/>
    <property type="match status" value="1"/>
</dbReference>
<comment type="caution">
    <text evidence="3">The sequence shown here is derived from an EMBL/GenBank/DDBJ whole genome shotgun (WGS) entry which is preliminary data.</text>
</comment>
<name>A0ABN9KZ10_9NEOB</name>
<dbReference type="Gene3D" id="3.30.70.270">
    <property type="match status" value="1"/>
</dbReference>
<feature type="compositionally biased region" description="Low complexity" evidence="1">
    <location>
        <begin position="91"/>
        <end position="102"/>
    </location>
</feature>
<sequence>MKRGRVFITLQEVRAERHLLVLLGTAVGALWWLYGELQAEVTSGVAGLSGARRSLRFPRLQTRDISRLRSAQCMMESPREEEDDETEWQSREATAGAAPQSSAPAPRLIVHLDMDCFYAQVEMIRNPALRERPLGVQQKNIIVTCNYVARGFGVGKCMSVRDAKERCPQLVLVSGEDLTHYREMSYRVTDLLEEFSPQVERLGFDENFIDITELVDKRLRDPQGDRAMEASGHVYNDQDPSDWTHQRYIVGSRVAADIRAAVLSRLGMTGCAGVASNKLLSKLVSGTFKPNQQTSCGHLISGLNRVHKIPGIGHKTAQRLEALGLSSVISLQSCPVSQSFRRSWEPRLLIVSRRSAEERTVHRSHHLDLRSEEDSFKKCCSVSDVRTKLEELLRLLLHRIGLCHCCPHADGAAP</sequence>
<evidence type="ECO:0000259" key="2">
    <source>
        <dbReference type="PROSITE" id="PS50173"/>
    </source>
</evidence>
<organism evidence="3 4">
    <name type="scientific">Ranitomeya imitator</name>
    <name type="common">mimic poison frog</name>
    <dbReference type="NCBI Taxonomy" id="111125"/>
    <lineage>
        <taxon>Eukaryota</taxon>
        <taxon>Metazoa</taxon>
        <taxon>Chordata</taxon>
        <taxon>Craniata</taxon>
        <taxon>Vertebrata</taxon>
        <taxon>Euteleostomi</taxon>
        <taxon>Amphibia</taxon>
        <taxon>Batrachia</taxon>
        <taxon>Anura</taxon>
        <taxon>Neobatrachia</taxon>
        <taxon>Hyloidea</taxon>
        <taxon>Dendrobatidae</taxon>
        <taxon>Dendrobatinae</taxon>
        <taxon>Ranitomeya</taxon>
    </lineage>
</organism>
<dbReference type="Pfam" id="PF00817">
    <property type="entry name" value="IMS"/>
    <property type="match status" value="1"/>
</dbReference>
<dbReference type="Gene3D" id="3.40.1170.60">
    <property type="match status" value="1"/>
</dbReference>
<dbReference type="Gene3D" id="1.10.150.20">
    <property type="entry name" value="5' to 3' exonuclease, C-terminal subdomain"/>
    <property type="match status" value="1"/>
</dbReference>
<evidence type="ECO:0000313" key="3">
    <source>
        <dbReference type="EMBL" id="CAJ0926962.1"/>
    </source>
</evidence>
<proteinExistence type="predicted"/>
<dbReference type="Proteomes" id="UP001176940">
    <property type="component" value="Unassembled WGS sequence"/>
</dbReference>
<dbReference type="PANTHER" id="PTHR46404:SF1">
    <property type="entry name" value="DNA POLYMERASE IOTA"/>
    <property type="match status" value="1"/>
</dbReference>
<dbReference type="EMBL" id="CAUEEQ010004242">
    <property type="protein sequence ID" value="CAJ0926962.1"/>
    <property type="molecule type" value="Genomic_DNA"/>
</dbReference>
<feature type="region of interest" description="Disordered" evidence="1">
    <location>
        <begin position="71"/>
        <end position="102"/>
    </location>
</feature>
<dbReference type="InterPro" id="IPR043502">
    <property type="entry name" value="DNA/RNA_pol_sf"/>
</dbReference>
<dbReference type="InterPro" id="IPR001126">
    <property type="entry name" value="UmuC"/>
</dbReference>
<reference evidence="3" key="1">
    <citation type="submission" date="2023-07" db="EMBL/GenBank/DDBJ databases">
        <authorList>
            <person name="Stuckert A."/>
        </authorList>
    </citation>
    <scope>NUCLEOTIDE SEQUENCE</scope>
</reference>
<evidence type="ECO:0000256" key="1">
    <source>
        <dbReference type="SAM" id="MobiDB-lite"/>
    </source>
</evidence>